<name>A0ABV0Z544_9TELE</name>
<dbReference type="Proteomes" id="UP001469553">
    <property type="component" value="Unassembled WGS sequence"/>
</dbReference>
<feature type="region of interest" description="Disordered" evidence="1">
    <location>
        <begin position="150"/>
        <end position="170"/>
    </location>
</feature>
<evidence type="ECO:0000313" key="2">
    <source>
        <dbReference type="EMBL" id="MEQ2300736.1"/>
    </source>
</evidence>
<reference evidence="2 3" key="1">
    <citation type="submission" date="2021-06" db="EMBL/GenBank/DDBJ databases">
        <authorList>
            <person name="Palmer J.M."/>
        </authorList>
    </citation>
    <scope>NUCLEOTIDE SEQUENCE [LARGE SCALE GENOMIC DNA]</scope>
    <source>
        <strain evidence="2 3">AS_MEX2019</strain>
        <tissue evidence="2">Muscle</tissue>
    </source>
</reference>
<accession>A0ABV0Z544</accession>
<protein>
    <submittedName>
        <fullName evidence="2">Uncharacterized protein</fullName>
    </submittedName>
</protein>
<feature type="region of interest" description="Disordered" evidence="1">
    <location>
        <begin position="32"/>
        <end position="51"/>
    </location>
</feature>
<dbReference type="EMBL" id="JAHRIP010050271">
    <property type="protein sequence ID" value="MEQ2300736.1"/>
    <property type="molecule type" value="Genomic_DNA"/>
</dbReference>
<feature type="compositionally biased region" description="Basic and acidic residues" evidence="1">
    <location>
        <begin position="150"/>
        <end position="163"/>
    </location>
</feature>
<evidence type="ECO:0000256" key="1">
    <source>
        <dbReference type="SAM" id="MobiDB-lite"/>
    </source>
</evidence>
<feature type="compositionally biased region" description="Basic and acidic residues" evidence="1">
    <location>
        <begin position="57"/>
        <end position="67"/>
    </location>
</feature>
<evidence type="ECO:0000313" key="3">
    <source>
        <dbReference type="Proteomes" id="UP001469553"/>
    </source>
</evidence>
<feature type="region of interest" description="Disordered" evidence="1">
    <location>
        <begin position="57"/>
        <end position="119"/>
    </location>
</feature>
<proteinExistence type="predicted"/>
<gene>
    <name evidence="2" type="ORF">AMECASPLE_028920</name>
</gene>
<feature type="compositionally biased region" description="Basic and acidic residues" evidence="1">
    <location>
        <begin position="110"/>
        <end position="119"/>
    </location>
</feature>
<feature type="compositionally biased region" description="Basic and acidic residues" evidence="1">
    <location>
        <begin position="32"/>
        <end position="47"/>
    </location>
</feature>
<sequence length="226" mass="25945">MMEANFNPRVLLHILDVKQILMVKEDLDPRPFADLNDPKPPHIKEEQDGAYTSLEREQLNGKEETDTIRFPVTATPIKNEDDKQSPLLPQLYQDQTKDRELTEENDGGEESIRIQDHKDGFISLKTEDIEDEENHVSELKQLSECGLKTEPIDNDCKESRASESDGYIVSKPFSSSEFADQFDLRRKHMTDSEIGSSSSRDNKNCFMEKKNVDSLRKVVKFSCDDC</sequence>
<comment type="caution">
    <text evidence="2">The sequence shown here is derived from an EMBL/GenBank/DDBJ whole genome shotgun (WGS) entry which is preliminary data.</text>
</comment>
<feature type="non-terminal residue" evidence="2">
    <location>
        <position position="226"/>
    </location>
</feature>
<keyword evidence="3" id="KW-1185">Reference proteome</keyword>
<organism evidence="2 3">
    <name type="scientific">Ameca splendens</name>
    <dbReference type="NCBI Taxonomy" id="208324"/>
    <lineage>
        <taxon>Eukaryota</taxon>
        <taxon>Metazoa</taxon>
        <taxon>Chordata</taxon>
        <taxon>Craniata</taxon>
        <taxon>Vertebrata</taxon>
        <taxon>Euteleostomi</taxon>
        <taxon>Actinopterygii</taxon>
        <taxon>Neopterygii</taxon>
        <taxon>Teleostei</taxon>
        <taxon>Neoteleostei</taxon>
        <taxon>Acanthomorphata</taxon>
        <taxon>Ovalentaria</taxon>
        <taxon>Atherinomorphae</taxon>
        <taxon>Cyprinodontiformes</taxon>
        <taxon>Goodeidae</taxon>
        <taxon>Ameca</taxon>
    </lineage>
</organism>